<dbReference type="AlphaFoldDB" id="A0A9D1EQ36"/>
<comment type="caution">
    <text evidence="1">The sequence shown here is derived from an EMBL/GenBank/DDBJ whole genome shotgun (WGS) entry which is preliminary data.</text>
</comment>
<dbReference type="PROSITE" id="PS51257">
    <property type="entry name" value="PROKAR_LIPOPROTEIN"/>
    <property type="match status" value="1"/>
</dbReference>
<proteinExistence type="predicted"/>
<evidence type="ECO:0000313" key="1">
    <source>
        <dbReference type="EMBL" id="HIS25037.1"/>
    </source>
</evidence>
<accession>A0A9D1EQ36</accession>
<sequence length="122" mass="13367">MKRIIISVCIIAAIIAAGCSAIVYIGAQNSKLYGELELVEKAYAEGDASEQIAQFESFFEGYAKRLSCIVGEEALLRAAESAARLESLYQSGSDEFLAECGQLRFLTRAIYAGEIPAWYRIL</sequence>
<reference evidence="1" key="1">
    <citation type="submission" date="2020-10" db="EMBL/GenBank/DDBJ databases">
        <authorList>
            <person name="Gilroy R."/>
        </authorList>
    </citation>
    <scope>NUCLEOTIDE SEQUENCE</scope>
    <source>
        <strain evidence="1">CHK157-1446</strain>
    </source>
</reference>
<protein>
    <submittedName>
        <fullName evidence="1">DUF4363 family protein</fullName>
    </submittedName>
</protein>
<evidence type="ECO:0000313" key="2">
    <source>
        <dbReference type="Proteomes" id="UP000823982"/>
    </source>
</evidence>
<organism evidence="1 2">
    <name type="scientific">Candidatus Faeciplasma gallinarum</name>
    <dbReference type="NCBI Taxonomy" id="2840799"/>
    <lineage>
        <taxon>Bacteria</taxon>
        <taxon>Bacillati</taxon>
        <taxon>Bacillota</taxon>
        <taxon>Clostridia</taxon>
        <taxon>Eubacteriales</taxon>
        <taxon>Oscillospiraceae</taxon>
        <taxon>Oscillospiraceae incertae sedis</taxon>
        <taxon>Candidatus Faeciplasma</taxon>
    </lineage>
</organism>
<reference evidence="1" key="2">
    <citation type="journal article" date="2021" name="PeerJ">
        <title>Extensive microbial diversity within the chicken gut microbiome revealed by metagenomics and culture.</title>
        <authorList>
            <person name="Gilroy R."/>
            <person name="Ravi A."/>
            <person name="Getino M."/>
            <person name="Pursley I."/>
            <person name="Horton D.L."/>
            <person name="Alikhan N.F."/>
            <person name="Baker D."/>
            <person name="Gharbi K."/>
            <person name="Hall N."/>
            <person name="Watson M."/>
            <person name="Adriaenssens E.M."/>
            <person name="Foster-Nyarko E."/>
            <person name="Jarju S."/>
            <person name="Secka A."/>
            <person name="Antonio M."/>
            <person name="Oren A."/>
            <person name="Chaudhuri R.R."/>
            <person name="La Ragione R."/>
            <person name="Hildebrand F."/>
            <person name="Pallen M.J."/>
        </authorList>
    </citation>
    <scope>NUCLEOTIDE SEQUENCE</scope>
    <source>
        <strain evidence="1">CHK157-1446</strain>
    </source>
</reference>
<dbReference type="EMBL" id="DVIR01000058">
    <property type="protein sequence ID" value="HIS25037.1"/>
    <property type="molecule type" value="Genomic_DNA"/>
</dbReference>
<gene>
    <name evidence="1" type="ORF">IAD01_06515</name>
</gene>
<name>A0A9D1EQ36_9FIRM</name>
<dbReference type="Proteomes" id="UP000823982">
    <property type="component" value="Unassembled WGS sequence"/>
</dbReference>